<reference evidence="2" key="1">
    <citation type="journal article" date="2023" name="Front. Plant Sci.">
        <title>Chromosomal-level genome assembly of Melastoma candidum provides insights into trichome evolution.</title>
        <authorList>
            <person name="Zhong Y."/>
            <person name="Wu W."/>
            <person name="Sun C."/>
            <person name="Zou P."/>
            <person name="Liu Y."/>
            <person name="Dai S."/>
            <person name="Zhou R."/>
        </authorList>
    </citation>
    <scope>NUCLEOTIDE SEQUENCE [LARGE SCALE GENOMIC DNA]</scope>
</reference>
<keyword evidence="2" id="KW-1185">Reference proteome</keyword>
<dbReference type="Proteomes" id="UP001057402">
    <property type="component" value="Chromosome 10"/>
</dbReference>
<sequence length="522" mass="57221">MERRRSAIWRECWFWVGYKVSPSGAQGLVKARSRFFLFLKQDRQCCSVIGVRATLFGSYPGVAMWNERRRRGAARSAVPPPQQAEGSGSCAQGNVRGGARGGRAANRNARGFGGRSRASSVGVTEEVVRGGRVEGRRGSGSEELAGQNPGNPNPDCADQLHDKDSDSSVGNLIQSISQATASKDIVLKPISLKRKLTGWFIGESSKKRKLDKRKKGAWVRRQVQRCRNPGVEGEDQNMMGVAIQAGRSGLEGVEGLNPENDCPLPKGDNPVDSETDQPERMDEYVKGGTLDLLHLITKTVDGFDDLEEEMKLIHCQAMKFMLENVEILTDEFAELLDLVTARVRDQAHKKFIFLYGPGHRPVSDMGDRSEQAAMKSIEKQYAVIPPSSDWMNGQIEKRSLQAEMKKWDEALDWWAVKVPDMGTSSAVPAGGIPPPRSEDVLLDGVPAYFAGLHEELLRLAEEEARSANDDSADSLPFFIIGPLQGGANTSFEDTNEDDDGMMGLELGKIAVMTRGATLLLSL</sequence>
<comment type="caution">
    <text evidence="1">The sequence shown here is derived from an EMBL/GenBank/DDBJ whole genome shotgun (WGS) entry which is preliminary data.</text>
</comment>
<dbReference type="EMBL" id="CM042889">
    <property type="protein sequence ID" value="KAI4318322.1"/>
    <property type="molecule type" value="Genomic_DNA"/>
</dbReference>
<name>A0ACB9M2K8_9MYRT</name>
<organism evidence="1 2">
    <name type="scientific">Melastoma candidum</name>
    <dbReference type="NCBI Taxonomy" id="119954"/>
    <lineage>
        <taxon>Eukaryota</taxon>
        <taxon>Viridiplantae</taxon>
        <taxon>Streptophyta</taxon>
        <taxon>Embryophyta</taxon>
        <taxon>Tracheophyta</taxon>
        <taxon>Spermatophyta</taxon>
        <taxon>Magnoliopsida</taxon>
        <taxon>eudicotyledons</taxon>
        <taxon>Gunneridae</taxon>
        <taxon>Pentapetalae</taxon>
        <taxon>rosids</taxon>
        <taxon>malvids</taxon>
        <taxon>Myrtales</taxon>
        <taxon>Melastomataceae</taxon>
        <taxon>Melastomatoideae</taxon>
        <taxon>Melastomateae</taxon>
        <taxon>Melastoma</taxon>
    </lineage>
</organism>
<accession>A0ACB9M2K8</accession>
<proteinExistence type="predicted"/>
<protein>
    <submittedName>
        <fullName evidence="1">Uncharacterized protein</fullName>
    </submittedName>
</protein>
<evidence type="ECO:0000313" key="2">
    <source>
        <dbReference type="Proteomes" id="UP001057402"/>
    </source>
</evidence>
<gene>
    <name evidence="1" type="ORF">MLD38_032047</name>
</gene>
<evidence type="ECO:0000313" key="1">
    <source>
        <dbReference type="EMBL" id="KAI4318322.1"/>
    </source>
</evidence>